<organism evidence="7 8">
    <name type="scientific">Stylosanthes scabra</name>
    <dbReference type="NCBI Taxonomy" id="79078"/>
    <lineage>
        <taxon>Eukaryota</taxon>
        <taxon>Viridiplantae</taxon>
        <taxon>Streptophyta</taxon>
        <taxon>Embryophyta</taxon>
        <taxon>Tracheophyta</taxon>
        <taxon>Spermatophyta</taxon>
        <taxon>Magnoliopsida</taxon>
        <taxon>eudicotyledons</taxon>
        <taxon>Gunneridae</taxon>
        <taxon>Pentapetalae</taxon>
        <taxon>rosids</taxon>
        <taxon>fabids</taxon>
        <taxon>Fabales</taxon>
        <taxon>Fabaceae</taxon>
        <taxon>Papilionoideae</taxon>
        <taxon>50 kb inversion clade</taxon>
        <taxon>dalbergioids sensu lato</taxon>
        <taxon>Dalbergieae</taxon>
        <taxon>Pterocarpus clade</taxon>
        <taxon>Stylosanthes</taxon>
    </lineage>
</organism>
<gene>
    <name evidence="7" type="ORF">PIB30_035381</name>
</gene>
<feature type="region of interest" description="Disordered" evidence="5">
    <location>
        <begin position="75"/>
        <end position="102"/>
    </location>
</feature>
<feature type="domain" description="Ubiquitin-like protease family profile" evidence="6">
    <location>
        <begin position="350"/>
        <end position="525"/>
    </location>
</feature>
<dbReference type="PANTHER" id="PTHR12606:SF1">
    <property type="entry name" value="UBIQUITIN-LIKE-SPECIFIC PROTEASE 1A"/>
    <property type="match status" value="1"/>
</dbReference>
<dbReference type="InterPro" id="IPR038765">
    <property type="entry name" value="Papain-like_cys_pep_sf"/>
</dbReference>
<evidence type="ECO:0000256" key="4">
    <source>
        <dbReference type="ARBA" id="ARBA00022807"/>
    </source>
</evidence>
<dbReference type="SUPFAM" id="SSF54001">
    <property type="entry name" value="Cysteine proteinases"/>
    <property type="match status" value="1"/>
</dbReference>
<dbReference type="PROSITE" id="PS50600">
    <property type="entry name" value="ULP_PROTEASE"/>
    <property type="match status" value="1"/>
</dbReference>
<dbReference type="Gene3D" id="3.40.395.10">
    <property type="entry name" value="Adenoviral Proteinase, Chain A"/>
    <property type="match status" value="1"/>
</dbReference>
<evidence type="ECO:0000313" key="7">
    <source>
        <dbReference type="EMBL" id="MED6207388.1"/>
    </source>
</evidence>
<protein>
    <recommendedName>
        <fullName evidence="6">Ubiquitin-like protease family profile domain-containing protein</fullName>
    </recommendedName>
</protein>
<evidence type="ECO:0000256" key="2">
    <source>
        <dbReference type="ARBA" id="ARBA00022670"/>
    </source>
</evidence>
<reference evidence="7 8" key="1">
    <citation type="journal article" date="2023" name="Plants (Basel)">
        <title>Bridging the Gap: Combining Genomics and Transcriptomics Approaches to Understand Stylosanthes scabra, an Orphan Legume from the Brazilian Caatinga.</title>
        <authorList>
            <person name="Ferreira-Neto J.R.C."/>
            <person name="da Silva M.D."/>
            <person name="Binneck E."/>
            <person name="de Melo N.F."/>
            <person name="da Silva R.H."/>
            <person name="de Melo A.L.T.M."/>
            <person name="Pandolfi V."/>
            <person name="Bustamante F.O."/>
            <person name="Brasileiro-Vidal A.C."/>
            <person name="Benko-Iseppon A.M."/>
        </authorList>
    </citation>
    <scope>NUCLEOTIDE SEQUENCE [LARGE SCALE GENOMIC DNA]</scope>
    <source>
        <tissue evidence="7">Leaves</tissue>
    </source>
</reference>
<dbReference type="EMBL" id="JASCZI010241824">
    <property type="protein sequence ID" value="MED6207388.1"/>
    <property type="molecule type" value="Genomic_DNA"/>
</dbReference>
<evidence type="ECO:0000256" key="3">
    <source>
        <dbReference type="ARBA" id="ARBA00022801"/>
    </source>
</evidence>
<keyword evidence="8" id="KW-1185">Reference proteome</keyword>
<accession>A0ABU6YDR7</accession>
<dbReference type="PANTHER" id="PTHR12606">
    <property type="entry name" value="SENTRIN/SUMO-SPECIFIC PROTEASE"/>
    <property type="match status" value="1"/>
</dbReference>
<evidence type="ECO:0000256" key="5">
    <source>
        <dbReference type="SAM" id="MobiDB-lite"/>
    </source>
</evidence>
<proteinExistence type="inferred from homology"/>
<keyword evidence="2" id="KW-0645">Protease</keyword>
<evidence type="ECO:0000259" key="6">
    <source>
        <dbReference type="PROSITE" id="PS50600"/>
    </source>
</evidence>
<dbReference type="InterPro" id="IPR003653">
    <property type="entry name" value="Peptidase_C48_C"/>
</dbReference>
<feature type="region of interest" description="Disordered" evidence="5">
    <location>
        <begin position="157"/>
        <end position="220"/>
    </location>
</feature>
<comment type="caution">
    <text evidence="7">The sequence shown here is derived from an EMBL/GenBank/DDBJ whole genome shotgun (WGS) entry which is preliminary data.</text>
</comment>
<evidence type="ECO:0000256" key="1">
    <source>
        <dbReference type="ARBA" id="ARBA00005234"/>
    </source>
</evidence>
<keyword evidence="4" id="KW-0788">Thiol protease</keyword>
<keyword evidence="3" id="KW-0378">Hydrolase</keyword>
<comment type="similarity">
    <text evidence="1">Belongs to the peptidase C48 family.</text>
</comment>
<dbReference type="Proteomes" id="UP001341840">
    <property type="component" value="Unassembled WGS sequence"/>
</dbReference>
<feature type="compositionally biased region" description="Basic residues" evidence="5">
    <location>
        <begin position="161"/>
        <end position="172"/>
    </location>
</feature>
<evidence type="ECO:0000313" key="8">
    <source>
        <dbReference type="Proteomes" id="UP001341840"/>
    </source>
</evidence>
<sequence length="582" mass="66661">MGIVQILNQLVDAHSNPWKYHEWGLLVDLFPLSDLRIGCKSDYLRGDFFKGSNEDNPSPRRWRFRAVNLSDENTVPCGQRRLSPTHSRNSARNRYRGPPSRGSSMRFIYRNIRESEPLNLSVVTSVASLQCEVRTLSEGISKNSQAISALTDAVTELTREPKKKGGSKKRKSSCCDCSCHSNTSDVHYGRDSSRRKTNKSKPPGSSDKGTDHAYQPPVDTNFSVEHLPLRRARGTRRGRTSKLIMYSKHVDLKQEHKSNNQINLDGQSQRFHSPAEGMRYYNHLAPIGEDGYVDFVELVNFKVTRIPRRMMLVFTPSEEMDIAGVELVVATYIFSTDILKSEVLVNIPEVRGDRETLMSLVPRGSVVDDELNILVTMLSNVAASFNWFIPTSIVQAALQHRTLSIGNLEAIREVYMQSKVDKAIKIYVPMWYPGHWYLMIIDVPKKKYMYLDSFRGEDQIENRKIEMLDVCYYLESITLGRNWLSSAGTERPRFSEFQFEDVRVPQQTSESMDCGVWVSQWMIREALWAHYHVEAVGPETRMQLATDLVLRSHNPIAKDVVRRAIAHWRTKDKVLLSARRAL</sequence>
<dbReference type="Pfam" id="PF02902">
    <property type="entry name" value="Peptidase_C48"/>
    <property type="match status" value="1"/>
</dbReference>
<name>A0ABU6YDR7_9FABA</name>